<dbReference type="OrthoDB" id="66510at2759"/>
<dbReference type="STRING" id="65357.A0A024G6R4"/>
<dbReference type="GO" id="GO:0003755">
    <property type="term" value="F:peptidyl-prolyl cis-trans isomerase activity"/>
    <property type="evidence" value="ECO:0007669"/>
    <property type="project" value="UniProtKB-KW"/>
</dbReference>
<dbReference type="InterPro" id="IPR019193">
    <property type="entry name" value="UBQ-conj_enz_E2-bd_prot"/>
</dbReference>
<comment type="catalytic activity">
    <reaction evidence="1 5">
        <text>[protein]-peptidylproline (omega=180) = [protein]-peptidylproline (omega=0)</text>
        <dbReference type="Rhea" id="RHEA:16237"/>
        <dbReference type="Rhea" id="RHEA-COMP:10747"/>
        <dbReference type="Rhea" id="RHEA-COMP:10748"/>
        <dbReference type="ChEBI" id="CHEBI:83833"/>
        <dbReference type="ChEBI" id="CHEBI:83834"/>
        <dbReference type="EC" id="5.2.1.8"/>
    </reaction>
</comment>
<dbReference type="InParanoid" id="A0A024G6R4"/>
<feature type="domain" description="PPIase FKBP-type" evidence="6">
    <location>
        <begin position="382"/>
        <end position="470"/>
    </location>
</feature>
<dbReference type="AlphaFoldDB" id="A0A024G6R4"/>
<dbReference type="PROSITE" id="PS50059">
    <property type="entry name" value="FKBP_PPIASE"/>
    <property type="match status" value="1"/>
</dbReference>
<evidence type="ECO:0000313" key="8">
    <source>
        <dbReference type="Proteomes" id="UP000053237"/>
    </source>
</evidence>
<name>A0A024G6R4_9STRA</name>
<evidence type="ECO:0000256" key="4">
    <source>
        <dbReference type="ARBA" id="ARBA00023235"/>
    </source>
</evidence>
<dbReference type="PANTHER" id="PTHR10516:SF443">
    <property type="entry name" value="FK506-BINDING PROTEIN 59-RELATED"/>
    <property type="match status" value="1"/>
</dbReference>
<evidence type="ECO:0000259" key="6">
    <source>
        <dbReference type="PROSITE" id="PS50059"/>
    </source>
</evidence>
<evidence type="ECO:0000256" key="5">
    <source>
        <dbReference type="PROSITE-ProRule" id="PRU00277"/>
    </source>
</evidence>
<dbReference type="Pfam" id="PF09814">
    <property type="entry name" value="HECT_2"/>
    <property type="match status" value="1"/>
</dbReference>
<dbReference type="InterPro" id="IPR050689">
    <property type="entry name" value="FKBP-type_PPIase"/>
</dbReference>
<comment type="caution">
    <text evidence="7">The sequence shown here is derived from an EMBL/GenBank/DDBJ whole genome shotgun (WGS) entry which is preliminary data.</text>
</comment>
<evidence type="ECO:0000256" key="2">
    <source>
        <dbReference type="ARBA" id="ARBA00013194"/>
    </source>
</evidence>
<reference evidence="7 8" key="1">
    <citation type="submission" date="2012-05" db="EMBL/GenBank/DDBJ databases">
        <title>Recombination and specialization in a pathogen metapopulation.</title>
        <authorList>
            <person name="Gardiner A."/>
            <person name="Kemen E."/>
            <person name="Schultz-Larsen T."/>
            <person name="MacLean D."/>
            <person name="Van Oosterhout C."/>
            <person name="Jones J.D.G."/>
        </authorList>
    </citation>
    <scope>NUCLEOTIDE SEQUENCE [LARGE SCALE GENOMIC DNA]</scope>
    <source>
        <strain evidence="7 8">Ac Nc2</strain>
    </source>
</reference>
<protein>
    <recommendedName>
        <fullName evidence="2 5">peptidylprolyl isomerase</fullName>
        <ecNumber evidence="2 5">5.2.1.8</ecNumber>
    </recommendedName>
</protein>
<dbReference type="Gene3D" id="3.10.50.40">
    <property type="match status" value="1"/>
</dbReference>
<evidence type="ECO:0000256" key="1">
    <source>
        <dbReference type="ARBA" id="ARBA00000971"/>
    </source>
</evidence>
<dbReference type="EMBL" id="CAIX01000033">
    <property type="protein sequence ID" value="CCI42417.1"/>
    <property type="molecule type" value="Genomic_DNA"/>
</dbReference>
<organism evidence="7 8">
    <name type="scientific">Albugo candida</name>
    <dbReference type="NCBI Taxonomy" id="65357"/>
    <lineage>
        <taxon>Eukaryota</taxon>
        <taxon>Sar</taxon>
        <taxon>Stramenopiles</taxon>
        <taxon>Oomycota</taxon>
        <taxon>Peronosporomycetes</taxon>
        <taxon>Albuginales</taxon>
        <taxon>Albuginaceae</taxon>
        <taxon>Albugo</taxon>
    </lineage>
</organism>
<dbReference type="Pfam" id="PF00254">
    <property type="entry name" value="FKBP_C"/>
    <property type="match status" value="1"/>
</dbReference>
<evidence type="ECO:0000313" key="7">
    <source>
        <dbReference type="EMBL" id="CCI42417.1"/>
    </source>
</evidence>
<keyword evidence="3 5" id="KW-0697">Rotamase</keyword>
<keyword evidence="8" id="KW-1185">Reference proteome</keyword>
<dbReference type="PANTHER" id="PTHR10516">
    <property type="entry name" value="PEPTIDYL-PROLYL CIS-TRANS ISOMERASE"/>
    <property type="match status" value="1"/>
</dbReference>
<accession>A0A024G6R4</accession>
<dbReference type="Proteomes" id="UP000053237">
    <property type="component" value="Unassembled WGS sequence"/>
</dbReference>
<dbReference type="InterPro" id="IPR046357">
    <property type="entry name" value="PPIase_dom_sf"/>
</dbReference>
<proteinExistence type="predicted"/>
<dbReference type="InterPro" id="IPR001179">
    <property type="entry name" value="PPIase_FKBP_dom"/>
</dbReference>
<keyword evidence="4 5" id="KW-0413">Isomerase</keyword>
<dbReference type="FunFam" id="3.10.50.40:FF:000006">
    <property type="entry name" value="Peptidyl-prolyl cis-trans isomerase"/>
    <property type="match status" value="1"/>
</dbReference>
<evidence type="ECO:0000256" key="3">
    <source>
        <dbReference type="ARBA" id="ARBA00023110"/>
    </source>
</evidence>
<gene>
    <name evidence="7" type="ORF">BN9_032010</name>
</gene>
<dbReference type="EC" id="5.2.1.8" evidence="2 5"/>
<dbReference type="GO" id="GO:0005737">
    <property type="term" value="C:cytoplasm"/>
    <property type="evidence" value="ECO:0007669"/>
    <property type="project" value="TreeGrafter"/>
</dbReference>
<sequence>MEDSASLAAKQRNALGIACDFGDSLRLETCPSLDSIDHLIEYHGNIGCYHCYLNVPDATMSYLQTFASQLCVDIDGNIATLTLHGSEWKLALPHALHAQSSMQIESDHIYLRLSLQQKEPRSEVGISTLSRTTLEELDPENYKNIHCRLCNYKINNCHTNFDKVCPLPSDNWLEMQEFWGAGHGAFQHLSRDTISARKCRVFIADAHILLHTDDLSISSTDSDDIKCQQCGSLLGRHTEDTALLYKYSIFTASSNIFSSYHVDSIVCVSILETIETEGLFQFRLCAINSALSFKLRVLSWELRLLSSDTPHFNHVLKVVFEEECVRQSADGKTVDLDVPFSSYEQIKQRLIASSMKVPASRFREVQVEVYVAGDGVNYPQKGQTVAIHYTGYLEDGQKYDSTRDREKPLRFKLGEEQVIPGLEEGVERLCMNERAKIYIPSYKAYGSKGFPGLIPPDSNLIFDVELVGFR</sequence>
<dbReference type="SUPFAM" id="SSF54534">
    <property type="entry name" value="FKBP-like"/>
    <property type="match status" value="1"/>
</dbReference>